<name>A0A437P201_9HYPH</name>
<sequence>MSIGLIALLDDVAALAKVAAASLDDVAGQAARAGAKAAGVVIDDAAVTPRYVVGFAAERELPIIGRIAVGSLRNKLLFLLPGALALGAFAPWAITPLLMLGGAYLCYEGAEKVYEALFHHGAHDDEAAAPGEDARALEDRRVASAIKTDFILSAEIMAITLASLPEGSVWTKAVVLAVVAVGITVAVYGVVALIVKADDAGVALAQNRSASAFGGLVRGIGRGLVKGMPGFLKLLAIVGTAAMIWVGGGILVHGLEEYGLPQLGHAIHAAAEKAAHAVPALGGAVEWIVTAIGSGLVGLVVGGLLIPVTSHVLAPAWRGLSRLKPQRA</sequence>
<keyword evidence="1" id="KW-0812">Transmembrane</keyword>
<feature type="transmembrane region" description="Helical" evidence="1">
    <location>
        <begin position="287"/>
        <end position="314"/>
    </location>
</feature>
<dbReference type="PANTHER" id="PTHR30503:SF3">
    <property type="entry name" value="INNER MEMBRANE PROTEIN YEDI"/>
    <property type="match status" value="1"/>
</dbReference>
<reference evidence="2 3" key="1">
    <citation type="submission" date="2019-01" db="EMBL/GenBank/DDBJ databases">
        <authorList>
            <person name="Chen W.-M."/>
        </authorList>
    </citation>
    <scope>NUCLEOTIDE SEQUENCE [LARGE SCALE GENOMIC DNA]</scope>
    <source>
        <strain evidence="2 3">TER-1</strain>
    </source>
</reference>
<dbReference type="PIRSF" id="PIRSF016660">
    <property type="entry name" value="YedI"/>
    <property type="match status" value="1"/>
</dbReference>
<feature type="transmembrane region" description="Helical" evidence="1">
    <location>
        <begin position="231"/>
        <end position="252"/>
    </location>
</feature>
<protein>
    <submittedName>
        <fullName evidence="2">DUF808 domain-containing protein</fullName>
    </submittedName>
</protein>
<evidence type="ECO:0000256" key="1">
    <source>
        <dbReference type="SAM" id="Phobius"/>
    </source>
</evidence>
<keyword evidence="1" id="KW-1133">Transmembrane helix</keyword>
<accession>A0A437P201</accession>
<dbReference type="Proteomes" id="UP000286997">
    <property type="component" value="Unassembled WGS sequence"/>
</dbReference>
<feature type="transmembrane region" description="Helical" evidence="1">
    <location>
        <begin position="76"/>
        <end position="94"/>
    </location>
</feature>
<dbReference type="EMBL" id="SACP01000016">
    <property type="protein sequence ID" value="RVU16314.1"/>
    <property type="molecule type" value="Genomic_DNA"/>
</dbReference>
<dbReference type="InterPro" id="IPR008526">
    <property type="entry name" value="YedI"/>
</dbReference>
<dbReference type="AlphaFoldDB" id="A0A437P201"/>
<dbReference type="RefSeq" id="WP_127731117.1">
    <property type="nucleotide sequence ID" value="NZ_SACP01000016.1"/>
</dbReference>
<dbReference type="PANTHER" id="PTHR30503">
    <property type="entry name" value="INNER MEMBRANE PROTEIN YEDI"/>
    <property type="match status" value="1"/>
</dbReference>
<organism evidence="2 3">
    <name type="scientific">Methylobacterium oryzihabitans</name>
    <dbReference type="NCBI Taxonomy" id="2499852"/>
    <lineage>
        <taxon>Bacteria</taxon>
        <taxon>Pseudomonadati</taxon>
        <taxon>Pseudomonadota</taxon>
        <taxon>Alphaproteobacteria</taxon>
        <taxon>Hyphomicrobiales</taxon>
        <taxon>Methylobacteriaceae</taxon>
        <taxon>Methylobacterium</taxon>
    </lineage>
</organism>
<dbReference type="GO" id="GO:0005886">
    <property type="term" value="C:plasma membrane"/>
    <property type="evidence" value="ECO:0007669"/>
    <property type="project" value="TreeGrafter"/>
</dbReference>
<keyword evidence="3" id="KW-1185">Reference proteome</keyword>
<feature type="transmembrane region" description="Helical" evidence="1">
    <location>
        <begin position="173"/>
        <end position="195"/>
    </location>
</feature>
<proteinExistence type="predicted"/>
<comment type="caution">
    <text evidence="2">The sequence shown here is derived from an EMBL/GenBank/DDBJ whole genome shotgun (WGS) entry which is preliminary data.</text>
</comment>
<dbReference type="OrthoDB" id="9814178at2"/>
<evidence type="ECO:0000313" key="2">
    <source>
        <dbReference type="EMBL" id="RVU16314.1"/>
    </source>
</evidence>
<dbReference type="Pfam" id="PF05661">
    <property type="entry name" value="DUF808"/>
    <property type="match status" value="1"/>
</dbReference>
<gene>
    <name evidence="2" type="ORF">EOE48_16610</name>
</gene>
<keyword evidence="1" id="KW-0472">Membrane</keyword>
<evidence type="ECO:0000313" key="3">
    <source>
        <dbReference type="Proteomes" id="UP000286997"/>
    </source>
</evidence>